<evidence type="ECO:0000313" key="2">
    <source>
        <dbReference type="Proteomes" id="UP001311232"/>
    </source>
</evidence>
<protein>
    <submittedName>
        <fullName evidence="1">Uncharacterized protein</fullName>
    </submittedName>
</protein>
<accession>A0AAV9RJW5</accession>
<proteinExistence type="predicted"/>
<name>A0AAV9RJW5_9TELE</name>
<organism evidence="1 2">
    <name type="scientific">Crenichthys baileyi</name>
    <name type="common">White River springfish</name>
    <dbReference type="NCBI Taxonomy" id="28760"/>
    <lineage>
        <taxon>Eukaryota</taxon>
        <taxon>Metazoa</taxon>
        <taxon>Chordata</taxon>
        <taxon>Craniata</taxon>
        <taxon>Vertebrata</taxon>
        <taxon>Euteleostomi</taxon>
        <taxon>Actinopterygii</taxon>
        <taxon>Neopterygii</taxon>
        <taxon>Teleostei</taxon>
        <taxon>Neoteleostei</taxon>
        <taxon>Acanthomorphata</taxon>
        <taxon>Ovalentaria</taxon>
        <taxon>Atherinomorphae</taxon>
        <taxon>Cyprinodontiformes</taxon>
        <taxon>Goodeidae</taxon>
        <taxon>Crenichthys</taxon>
    </lineage>
</organism>
<reference evidence="1 2" key="1">
    <citation type="submission" date="2021-06" db="EMBL/GenBank/DDBJ databases">
        <authorList>
            <person name="Palmer J.M."/>
        </authorList>
    </citation>
    <scope>NUCLEOTIDE SEQUENCE [LARGE SCALE GENOMIC DNA]</scope>
    <source>
        <strain evidence="1 2">MEX-2019</strain>
        <tissue evidence="1">Muscle</tissue>
    </source>
</reference>
<gene>
    <name evidence="1" type="ORF">CRENBAI_013269</name>
</gene>
<dbReference type="EMBL" id="JAHHUM010001755">
    <property type="protein sequence ID" value="KAK5609268.1"/>
    <property type="molecule type" value="Genomic_DNA"/>
</dbReference>
<comment type="caution">
    <text evidence="1">The sequence shown here is derived from an EMBL/GenBank/DDBJ whole genome shotgun (WGS) entry which is preliminary data.</text>
</comment>
<dbReference type="AlphaFoldDB" id="A0AAV9RJW5"/>
<keyword evidence="2" id="KW-1185">Reference proteome</keyword>
<dbReference type="Proteomes" id="UP001311232">
    <property type="component" value="Unassembled WGS sequence"/>
</dbReference>
<sequence>MVENPIFLLPPLDGQYWVRGEEQEVGTRERSSKLLDFRNPSCLPLKTMTKPDKQFLGCSPQYPTAPSCRPALQRSHGQTDSDTQILTLLIAANPPSVLPSPAPLLTPAPVIAR</sequence>
<evidence type="ECO:0000313" key="1">
    <source>
        <dbReference type="EMBL" id="KAK5609268.1"/>
    </source>
</evidence>